<dbReference type="Proteomes" id="UP000430670">
    <property type="component" value="Unassembled WGS sequence"/>
</dbReference>
<organism evidence="1 2">
    <name type="scientific">Heliobacterium mobile</name>
    <name type="common">Heliobacillus mobilis</name>
    <dbReference type="NCBI Taxonomy" id="28064"/>
    <lineage>
        <taxon>Bacteria</taxon>
        <taxon>Bacillati</taxon>
        <taxon>Bacillota</taxon>
        <taxon>Clostridia</taxon>
        <taxon>Eubacteriales</taxon>
        <taxon>Heliobacteriaceae</taxon>
        <taxon>Heliobacterium</taxon>
    </lineage>
</organism>
<dbReference type="AlphaFoldDB" id="A0A6I3SGC9"/>
<proteinExistence type="predicted"/>
<name>A0A6I3SGC9_HELMO</name>
<evidence type="ECO:0000313" key="2">
    <source>
        <dbReference type="Proteomes" id="UP000430670"/>
    </source>
</evidence>
<dbReference type="EMBL" id="WNKU01000001">
    <property type="protein sequence ID" value="MTV47711.1"/>
    <property type="molecule type" value="Genomic_DNA"/>
</dbReference>
<accession>A0A6I3SGC9</accession>
<gene>
    <name evidence="1" type="ORF">GJ688_01780</name>
</gene>
<protein>
    <submittedName>
        <fullName evidence="1">DUF4268 domain-containing protein</fullName>
    </submittedName>
</protein>
<keyword evidence="2" id="KW-1185">Reference proteome</keyword>
<evidence type="ECO:0000313" key="1">
    <source>
        <dbReference type="EMBL" id="MTV47711.1"/>
    </source>
</evidence>
<comment type="caution">
    <text evidence="1">The sequence shown here is derived from an EMBL/GenBank/DDBJ whole genome shotgun (WGS) entry which is preliminary data.</text>
</comment>
<reference evidence="1 2" key="1">
    <citation type="submission" date="2019-11" db="EMBL/GenBank/DDBJ databases">
        <title>Whole-genome sequence of a the green, strictly anaerobic photosynthetic bacterium Heliobacillus mobilis DSM 6151.</title>
        <authorList>
            <person name="Kyndt J.A."/>
            <person name="Meyer T.E."/>
        </authorList>
    </citation>
    <scope>NUCLEOTIDE SEQUENCE [LARGE SCALE GENOMIC DNA]</scope>
    <source>
        <strain evidence="1 2">DSM 6151</strain>
    </source>
</reference>
<sequence>MLSSKRVRWCNMDKISELSNIDFYTKLISLFQPLIKVPLREPKNESWYKIPTNEPGIHFEWGFHHNKRSFGTEIHFEKSKREANEELSHRILNRYKPILECLADEKLLIESNWGTGQNHIRLYFEKNACDFESEDDVLKWAVRTMLVLYISLRHEYN</sequence>